<sequence>MGFVLACACTGFLHAGVGVSPPPPAAGVSADAAIDFDIPAQALETALERYGAVTGRSVIHQGSLSMGRTSSPVKGRFTPDAGLRLLLEGTGLSPRYSDPERIVLLPAPRTPSDNAAAAAVHRAYFGAAQASLRRAFCNNPWIAPGGYRAAISLRLDARGAVLDARLLDTTADTARDAAIVETLLAMRFQAPPADVPQPMLLLILPRAASANECPADSADPTEN</sequence>
<dbReference type="SMART" id="SM00965">
    <property type="entry name" value="STN"/>
    <property type="match status" value="1"/>
</dbReference>
<gene>
    <name evidence="5" type="ORF">E6O51_13255</name>
</gene>
<dbReference type="AlphaFoldDB" id="A0A4S4APT1"/>
<evidence type="ECO:0000256" key="1">
    <source>
        <dbReference type="ARBA" id="ARBA00022448"/>
    </source>
</evidence>
<evidence type="ECO:0000313" key="6">
    <source>
        <dbReference type="Proteomes" id="UP000307956"/>
    </source>
</evidence>
<dbReference type="RefSeq" id="WP_136385477.1">
    <property type="nucleotide sequence ID" value="NZ_SSOD01000010.1"/>
</dbReference>
<organism evidence="5 6">
    <name type="scientific">Pseudothauera rhizosphaerae</name>
    <dbReference type="NCBI Taxonomy" id="2565932"/>
    <lineage>
        <taxon>Bacteria</taxon>
        <taxon>Pseudomonadati</taxon>
        <taxon>Pseudomonadota</taxon>
        <taxon>Betaproteobacteria</taxon>
        <taxon>Rhodocyclales</taxon>
        <taxon>Zoogloeaceae</taxon>
        <taxon>Pseudothauera</taxon>
    </lineage>
</organism>
<keyword evidence="1" id="KW-0813">Transport</keyword>
<keyword evidence="2" id="KW-0472">Membrane</keyword>
<feature type="domain" description="Secretin/TonB short N-terminal" evidence="4">
    <location>
        <begin position="56"/>
        <end position="107"/>
    </location>
</feature>
<dbReference type="SUPFAM" id="SSF74653">
    <property type="entry name" value="TolA/TonB C-terminal domain"/>
    <property type="match status" value="1"/>
</dbReference>
<dbReference type="EMBL" id="SSOD01000010">
    <property type="protein sequence ID" value="THF60443.1"/>
    <property type="molecule type" value="Genomic_DNA"/>
</dbReference>
<comment type="caution">
    <text evidence="5">The sequence shown here is derived from an EMBL/GenBank/DDBJ whole genome shotgun (WGS) entry which is preliminary data.</text>
</comment>
<keyword evidence="3" id="KW-0998">Cell outer membrane</keyword>
<dbReference type="InterPro" id="IPR011662">
    <property type="entry name" value="Secretin/TonB_short_N"/>
</dbReference>
<evidence type="ECO:0000256" key="3">
    <source>
        <dbReference type="ARBA" id="ARBA00023237"/>
    </source>
</evidence>
<dbReference type="Proteomes" id="UP000307956">
    <property type="component" value="Unassembled WGS sequence"/>
</dbReference>
<reference evidence="5 6" key="1">
    <citation type="submission" date="2019-04" db="EMBL/GenBank/DDBJ databases">
        <title>Azoarcus rhizosphaerae sp. nov. isolated from rhizosphere of Ficus religiosa.</title>
        <authorList>
            <person name="Lin S.-Y."/>
            <person name="Hameed A."/>
            <person name="Hsu Y.-H."/>
            <person name="Young C.-C."/>
        </authorList>
    </citation>
    <scope>NUCLEOTIDE SEQUENCE [LARGE SCALE GENOMIC DNA]</scope>
    <source>
        <strain evidence="5 6">CC-YHH848</strain>
    </source>
</reference>
<accession>A0A4S4APT1</accession>
<evidence type="ECO:0000259" key="4">
    <source>
        <dbReference type="SMART" id="SM00965"/>
    </source>
</evidence>
<keyword evidence="6" id="KW-1185">Reference proteome</keyword>
<proteinExistence type="predicted"/>
<name>A0A4S4APT1_9RHOO</name>
<dbReference type="GO" id="GO:0019867">
    <property type="term" value="C:outer membrane"/>
    <property type="evidence" value="ECO:0007669"/>
    <property type="project" value="InterPro"/>
</dbReference>
<evidence type="ECO:0000256" key="2">
    <source>
        <dbReference type="ARBA" id="ARBA00023136"/>
    </source>
</evidence>
<dbReference type="Gene3D" id="3.55.50.30">
    <property type="match status" value="1"/>
</dbReference>
<protein>
    <submittedName>
        <fullName evidence="5">Energy transducer TonB</fullName>
    </submittedName>
</protein>
<dbReference type="OrthoDB" id="8858530at2"/>
<evidence type="ECO:0000313" key="5">
    <source>
        <dbReference type="EMBL" id="THF60443.1"/>
    </source>
</evidence>